<feature type="domain" description="EGF-like" evidence="3">
    <location>
        <begin position="820"/>
        <end position="850"/>
    </location>
</feature>
<dbReference type="SUPFAM" id="SSF57184">
    <property type="entry name" value="Growth factor receptor domain"/>
    <property type="match status" value="6"/>
</dbReference>
<feature type="signal peptide" evidence="2">
    <location>
        <begin position="1"/>
        <end position="16"/>
    </location>
</feature>
<dbReference type="VEuPathDB" id="GiardiaDB:QR46_2825"/>
<comment type="caution">
    <text evidence="4">The sequence shown here is derived from an EMBL/GenBank/DDBJ whole genome shotgun (WGS) entry which is preliminary data.</text>
</comment>
<dbReference type="EMBL" id="AHHH01000090">
    <property type="protein sequence ID" value="ESU42251.1"/>
    <property type="molecule type" value="Genomic_DNA"/>
</dbReference>
<gene>
    <name evidence="4" type="ORF">GSB_152046</name>
</gene>
<dbReference type="SMART" id="SM00261">
    <property type="entry name" value="FU"/>
    <property type="match status" value="9"/>
</dbReference>
<evidence type="ECO:0000259" key="3">
    <source>
        <dbReference type="SMART" id="SM00181"/>
    </source>
</evidence>
<feature type="domain" description="EGF-like" evidence="3">
    <location>
        <begin position="994"/>
        <end position="1023"/>
    </location>
</feature>
<evidence type="ECO:0000256" key="1">
    <source>
        <dbReference type="SAM" id="Phobius"/>
    </source>
</evidence>
<dbReference type="Proteomes" id="UP000018040">
    <property type="component" value="Unassembled WGS sequence"/>
</dbReference>
<feature type="domain" description="EGF-like" evidence="3">
    <location>
        <begin position="725"/>
        <end position="759"/>
    </location>
</feature>
<sequence>MHGMFLLLSVLIASQAARCTHSYQVNDCVEGQCEEINGHEICMECRLDGYVPIDGKCIKYDSNEHSSCHNADGTTITTQRQCGMCTDSMHLYKGGCYSCGDIYPGSLICQECGKGICTACTRGFFTNPAASQTIDSCIRCDDTTGVSGFVGVAGCSRCQPPLSSTDSKVARCRECQLSTHKPNGIGNACYKCQIRDCFTCKADDACEICGYARYLIGEPKPYCVSTCGVGFYKMPTPIRQCGKCAATCRTCEGPGEADCTSCHESEHYFLAGKNGVGKCVSCGDEHGYAGWKGIANCKVCTPPTNPGVVKCRECEMGHLPIDGQCKGECFYEEQCAPGSCNVAFHDGLLCSRCNEGYAPTNGICIEVLFDTGSGCVANGGQCTKCGAGYFLYQGGCYAVGLEGNEIICLEAGTEAEQIGLCKTCAGGFQNNKGICVHCGDPYCKTCNTDINTCEACLDGYYNPSFCTQCHDSCKTCVGEGPKQCLTCPHVLYLLPINGDIGMCVAYSECGDGMYGRDATGRCTPCSPGCLACNRLESDRCTACSIRTHFFDGPRGGNGRCVECGDTSHPKGIAGCRECSSEDGLVRCLVCKPGHMLVDGKCQPRCQDPTNCAEDSCVVGVGENLYCRLCKTSGYAPVDGICTDITGANPSGCVLGADPDSARRCLQCGAGYFLHMGGCYKEDGSVGKNICIWPGIIGFITRTNYGPGLCNMCGSGYENQDGVCRPCTTPNCDQCHTVDQAEVCTHCTLGYVLDQTGACSIQTIGSCTIPDCAACADDGKCQRCGLGFFLTSAGTCVDSCRDIPEHYAIDATETEPAKCALCEIPNCKVCGTGTFCAVCADGYFSGNEGCISCSSKCAACVAGGAEDCTSCPLGYAVTSESGVGRCERPCTPSTAGCKDCGADIDGASYCSVCSAQTAFPLNGRCTEPSARAASACISIIDGACMQCADGYFLLSGGCYQVDTYPGRTVCSAEEHGVCTRGAHGKIVSSSGVLQDCLDANCKKCTAGACTVCKVGYVNVEGHCQSCAQGCVACAAPNDPQMCTRCDMGYYQSTAGPAFTCTPCSASNNGMTGVPGCTHCKPPGGMVGPVLCHTLDAVPSVVPSEPSPPRRTALVAGVSVTAVLLVAGLAGFLLWWFLCRRAK</sequence>
<reference evidence="5" key="1">
    <citation type="submission" date="2012-02" db="EMBL/GenBank/DDBJ databases">
        <title>Genome sequencing of Giardia lamblia Genotypes A2 and B isolates (DH and GS) and comparative analysis with the genomes of Genotypes A1 and E (WB and Pig).</title>
        <authorList>
            <person name="Adam R."/>
            <person name="Dahlstrom E."/>
            <person name="Martens C."/>
            <person name="Bruno D."/>
            <person name="Barbian K."/>
            <person name="Porcella S.F."/>
            <person name="Nash T."/>
        </authorList>
    </citation>
    <scope>NUCLEOTIDE SEQUENCE</scope>
    <source>
        <strain evidence="5">GS</strain>
    </source>
</reference>
<organism evidence="4 5">
    <name type="scientific">Giardia intestinalis</name>
    <name type="common">Giardia lamblia</name>
    <dbReference type="NCBI Taxonomy" id="5741"/>
    <lineage>
        <taxon>Eukaryota</taxon>
        <taxon>Metamonada</taxon>
        <taxon>Diplomonadida</taxon>
        <taxon>Hexamitidae</taxon>
        <taxon>Giardiinae</taxon>
        <taxon>Giardia</taxon>
    </lineage>
</organism>
<dbReference type="OrthoDB" id="300641at2759"/>
<accession>V6TU58</accession>
<dbReference type="VEuPathDB" id="GiardiaDB:DHA2_153302"/>
<name>V6TU58_GIAIN</name>
<feature type="transmembrane region" description="Helical" evidence="1">
    <location>
        <begin position="1111"/>
        <end position="1136"/>
    </location>
</feature>
<feature type="domain" description="EGF-like" evidence="3">
    <location>
        <begin position="765"/>
        <end position="796"/>
    </location>
</feature>
<dbReference type="Gene3D" id="2.10.220.10">
    <property type="entry name" value="Hormone Receptor, Insulin-like Growth Factor Receptor 1, Chain A, domain 2"/>
    <property type="match status" value="3"/>
</dbReference>
<feature type="domain" description="EGF-like" evidence="3">
    <location>
        <begin position="562"/>
        <end position="602"/>
    </location>
</feature>
<protein>
    <submittedName>
        <fullName evidence="4">Variant-specific surface protein</fullName>
    </submittedName>
</protein>
<keyword evidence="1" id="KW-1133">Transmembrane helix</keyword>
<evidence type="ECO:0000256" key="2">
    <source>
        <dbReference type="SAM" id="SignalP"/>
    </source>
</evidence>
<evidence type="ECO:0000313" key="5">
    <source>
        <dbReference type="Proteomes" id="UP000018040"/>
    </source>
</evidence>
<reference evidence="4 5" key="2">
    <citation type="journal article" date="2013" name="Genome Biol. Evol.">
        <title>Genome sequencing of Giardia lamblia genotypes A2 and B isolates (DH and GS) and comparative analysis with the genomes of genotypes A1 and E (WB and Pig).</title>
        <authorList>
            <person name="Adam R.D."/>
            <person name="Dahlstrom E.W."/>
            <person name="Martens C.A."/>
            <person name="Bruno D.P."/>
            <person name="Barbian K.D."/>
            <person name="Ricklefs S.M."/>
            <person name="Hernandez M.M."/>
            <person name="Narla N.P."/>
            <person name="Patel R.B."/>
            <person name="Porcella S.F."/>
            <person name="Nash T.E."/>
        </authorList>
    </citation>
    <scope>NUCLEOTIDE SEQUENCE [LARGE SCALE GENOMIC DNA]</scope>
    <source>
        <strain evidence="4 5">GS</strain>
    </source>
</reference>
<dbReference type="InterPro" id="IPR005127">
    <property type="entry name" value="Giardia_VSP"/>
</dbReference>
<dbReference type="InterPro" id="IPR009030">
    <property type="entry name" value="Growth_fac_rcpt_cys_sf"/>
</dbReference>
<feature type="domain" description="EGF-like" evidence="3">
    <location>
        <begin position="18"/>
        <end position="58"/>
    </location>
</feature>
<dbReference type="InterPro" id="IPR000742">
    <property type="entry name" value="EGF"/>
</dbReference>
<feature type="domain" description="EGF-like" evidence="3">
    <location>
        <begin position="437"/>
        <end position="467"/>
    </location>
</feature>
<keyword evidence="1" id="KW-0812">Transmembrane</keyword>
<feature type="domain" description="EGF-like" evidence="3">
    <location>
        <begin position="851"/>
        <end position="886"/>
    </location>
</feature>
<dbReference type="InterPro" id="IPR006212">
    <property type="entry name" value="Furin_repeat"/>
</dbReference>
<keyword evidence="1" id="KW-0472">Membrane</keyword>
<dbReference type="Pfam" id="PF03302">
    <property type="entry name" value="VSP"/>
    <property type="match status" value="2"/>
</dbReference>
<dbReference type="PANTHER" id="PTHR23275">
    <property type="entry name" value="CABRIOLET.-RELATED"/>
    <property type="match status" value="1"/>
</dbReference>
<dbReference type="VEuPathDB" id="GiardiaDB:GL50803_00112135"/>
<dbReference type="InterPro" id="IPR052798">
    <property type="entry name" value="Giardia_VSA"/>
</dbReference>
<dbReference type="AlphaFoldDB" id="V6TU58"/>
<proteinExistence type="predicted"/>
<dbReference type="PANTHER" id="PTHR23275:SF100">
    <property type="entry name" value="EGF-LIKE DOMAIN-CONTAINING PROTEIN"/>
    <property type="match status" value="1"/>
</dbReference>
<dbReference type="SMART" id="SM00181">
    <property type="entry name" value="EGF"/>
    <property type="match status" value="10"/>
</dbReference>
<feature type="domain" description="EGF-like" evidence="3">
    <location>
        <begin position="328"/>
        <end position="365"/>
    </location>
</feature>
<dbReference type="VEuPathDB" id="GiardiaDB:GL50581_353"/>
<keyword evidence="2" id="KW-0732">Signal</keyword>
<feature type="chain" id="PRO_5004751919" evidence="2">
    <location>
        <begin position="17"/>
        <end position="1141"/>
    </location>
</feature>
<dbReference type="VEuPathDB" id="GiardiaDB:GL50581_691"/>
<evidence type="ECO:0000313" key="4">
    <source>
        <dbReference type="EMBL" id="ESU42251.1"/>
    </source>
</evidence>
<dbReference type="CDD" id="cd00064">
    <property type="entry name" value="FU"/>
    <property type="match status" value="1"/>
</dbReference>
<feature type="domain" description="EGF-like" evidence="3">
    <location>
        <begin position="604"/>
        <end position="642"/>
    </location>
</feature>